<evidence type="ECO:0000313" key="3">
    <source>
        <dbReference type="Proteomes" id="UP000324222"/>
    </source>
</evidence>
<evidence type="ECO:0000313" key="2">
    <source>
        <dbReference type="EMBL" id="MPC82454.1"/>
    </source>
</evidence>
<protein>
    <submittedName>
        <fullName evidence="2">Uncharacterized protein</fullName>
    </submittedName>
</protein>
<dbReference type="OrthoDB" id="6766775at2759"/>
<name>A0A5B7IQH4_PORTR</name>
<comment type="caution">
    <text evidence="2">The sequence shown here is derived from an EMBL/GenBank/DDBJ whole genome shotgun (WGS) entry which is preliminary data.</text>
</comment>
<keyword evidence="3" id="KW-1185">Reference proteome</keyword>
<gene>
    <name evidence="2" type="ORF">E2C01_077122</name>
</gene>
<reference evidence="2 3" key="1">
    <citation type="submission" date="2019-05" db="EMBL/GenBank/DDBJ databases">
        <title>Another draft genome of Portunus trituberculatus and its Hox gene families provides insights of decapod evolution.</title>
        <authorList>
            <person name="Jeong J.-H."/>
            <person name="Song I."/>
            <person name="Kim S."/>
            <person name="Choi T."/>
            <person name="Kim D."/>
            <person name="Ryu S."/>
            <person name="Kim W."/>
        </authorList>
    </citation>
    <scope>NUCLEOTIDE SEQUENCE [LARGE SCALE GENOMIC DNA]</scope>
    <source>
        <tissue evidence="2">Muscle</tissue>
    </source>
</reference>
<dbReference type="AlphaFoldDB" id="A0A5B7IQH4"/>
<organism evidence="2 3">
    <name type="scientific">Portunus trituberculatus</name>
    <name type="common">Swimming crab</name>
    <name type="synonym">Neptunus trituberculatus</name>
    <dbReference type="NCBI Taxonomy" id="210409"/>
    <lineage>
        <taxon>Eukaryota</taxon>
        <taxon>Metazoa</taxon>
        <taxon>Ecdysozoa</taxon>
        <taxon>Arthropoda</taxon>
        <taxon>Crustacea</taxon>
        <taxon>Multicrustacea</taxon>
        <taxon>Malacostraca</taxon>
        <taxon>Eumalacostraca</taxon>
        <taxon>Eucarida</taxon>
        <taxon>Decapoda</taxon>
        <taxon>Pleocyemata</taxon>
        <taxon>Brachyura</taxon>
        <taxon>Eubrachyura</taxon>
        <taxon>Portunoidea</taxon>
        <taxon>Portunidae</taxon>
        <taxon>Portuninae</taxon>
        <taxon>Portunus</taxon>
    </lineage>
</organism>
<evidence type="ECO:0000256" key="1">
    <source>
        <dbReference type="SAM" id="MobiDB-lite"/>
    </source>
</evidence>
<sequence>MLQLRQVLLAEELPDTITALGEDTQREDASEPSEVSETKVVVPLGKPQ</sequence>
<feature type="region of interest" description="Disordered" evidence="1">
    <location>
        <begin position="22"/>
        <end position="48"/>
    </location>
</feature>
<dbReference type="EMBL" id="VSRR010059802">
    <property type="protein sequence ID" value="MPC82454.1"/>
    <property type="molecule type" value="Genomic_DNA"/>
</dbReference>
<accession>A0A5B7IQH4</accession>
<dbReference type="Proteomes" id="UP000324222">
    <property type="component" value="Unassembled WGS sequence"/>
</dbReference>
<proteinExistence type="predicted"/>